<name>A0A8H4T0Y1_9HYPO</name>
<evidence type="ECO:0000313" key="3">
    <source>
        <dbReference type="Proteomes" id="UP000622797"/>
    </source>
</evidence>
<accession>A0A8H4T0Y1</accession>
<dbReference type="OrthoDB" id="4525710at2759"/>
<evidence type="ECO:0008006" key="4">
    <source>
        <dbReference type="Google" id="ProtNLM"/>
    </source>
</evidence>
<reference evidence="2" key="1">
    <citation type="journal article" date="2020" name="BMC Genomics">
        <title>Correction to: Identification and distribution of gene clusters required for synthesis of sphingolipid metabolism inhibitors in diverse species of the filamentous fungus Fusarium.</title>
        <authorList>
            <person name="Kim H.S."/>
            <person name="Lohmar J.M."/>
            <person name="Busman M."/>
            <person name="Brown D.W."/>
            <person name="Naumann T.A."/>
            <person name="Divon H.H."/>
            <person name="Lysoe E."/>
            <person name="Uhlig S."/>
            <person name="Proctor R.H."/>
        </authorList>
    </citation>
    <scope>NUCLEOTIDE SEQUENCE</scope>
    <source>
        <strain evidence="2">NRRL 20472</strain>
    </source>
</reference>
<feature type="region of interest" description="Disordered" evidence="1">
    <location>
        <begin position="1"/>
        <end position="46"/>
    </location>
</feature>
<protein>
    <recommendedName>
        <fullName evidence="4">Transcription factor domain-containing protein</fullName>
    </recommendedName>
</protein>
<evidence type="ECO:0000313" key="2">
    <source>
        <dbReference type="EMBL" id="KAF4949316.1"/>
    </source>
</evidence>
<reference evidence="2" key="2">
    <citation type="submission" date="2020-05" db="EMBL/GenBank/DDBJ databases">
        <authorList>
            <person name="Kim H.-S."/>
            <person name="Proctor R.H."/>
            <person name="Brown D.W."/>
        </authorList>
    </citation>
    <scope>NUCLEOTIDE SEQUENCE</scope>
    <source>
        <strain evidence="2">NRRL 20472</strain>
    </source>
</reference>
<dbReference type="Proteomes" id="UP000622797">
    <property type="component" value="Unassembled WGS sequence"/>
</dbReference>
<dbReference type="EMBL" id="JABEXW010001014">
    <property type="protein sequence ID" value="KAF4949316.1"/>
    <property type="molecule type" value="Genomic_DNA"/>
</dbReference>
<organism evidence="2 3">
    <name type="scientific">Fusarium sarcochroum</name>
    <dbReference type="NCBI Taxonomy" id="1208366"/>
    <lineage>
        <taxon>Eukaryota</taxon>
        <taxon>Fungi</taxon>
        <taxon>Dikarya</taxon>
        <taxon>Ascomycota</taxon>
        <taxon>Pezizomycotina</taxon>
        <taxon>Sordariomycetes</taxon>
        <taxon>Hypocreomycetidae</taxon>
        <taxon>Hypocreales</taxon>
        <taxon>Nectriaceae</taxon>
        <taxon>Fusarium</taxon>
        <taxon>Fusarium lateritium species complex</taxon>
    </lineage>
</organism>
<sequence length="533" mass="60978">MFEFVVSPCPDQVQNREHHRRTKQRPTRRNIQKQRERQRHHPDTNAVVQPAGLNLADTVTAAYHTWLASLTSTPFSALSCHLLDPFDTLCESPERLRQLLRHRKGPSPHPLLSCSSSNLFHIASAKSAGEPLFRIDQQTDLLIFQSFHFEGGPTPLFTDKTLFHALSLLLALVANDYQPNCETMHHRGQVLKSLNVDLSNSHGVTPSLQTIVGILILISYEYRVQDTWFVPAAAATHIHGLQSIIHQRNTSISGYHYAHIKEIQRALFWQDITCSLATSTPRLLQFENHDVLARLRENQIYRSYFVLPEGLLMHIDGWPANSSAVFEDLNSLCHFVDRMHTQKTTSVPLVEDDMAIEAASIRLMKDSDNEGYPLCNSQANLEIRLVDLLSETMKGASQKQEDLIYRACLFAAYLCTYRLSAGFWEGCFCPEKCVTEILSCMIDFMRLMSPWNLAPDISFWLLYVAGSLTKNQHSNIQAAVLVQRYRCFYPAGYYQDWEVVEAKLRKFIWCEYAMKQSLYEFWQQCQDGGLQGS</sequence>
<feature type="compositionally biased region" description="Basic residues" evidence="1">
    <location>
        <begin position="17"/>
        <end position="40"/>
    </location>
</feature>
<gene>
    <name evidence="2" type="ORF">FSARC_13523</name>
</gene>
<evidence type="ECO:0000256" key="1">
    <source>
        <dbReference type="SAM" id="MobiDB-lite"/>
    </source>
</evidence>
<dbReference type="PANTHER" id="PTHR37540">
    <property type="entry name" value="TRANSCRIPTION FACTOR (ACR-2), PUTATIVE-RELATED-RELATED"/>
    <property type="match status" value="1"/>
</dbReference>
<keyword evidence="3" id="KW-1185">Reference proteome</keyword>
<proteinExistence type="predicted"/>
<dbReference type="AlphaFoldDB" id="A0A8H4T0Y1"/>
<dbReference type="PANTHER" id="PTHR37540:SF5">
    <property type="entry name" value="TRANSCRIPTION FACTOR DOMAIN-CONTAINING PROTEIN"/>
    <property type="match status" value="1"/>
</dbReference>
<comment type="caution">
    <text evidence="2">The sequence shown here is derived from an EMBL/GenBank/DDBJ whole genome shotgun (WGS) entry which is preliminary data.</text>
</comment>